<evidence type="ECO:0000256" key="1">
    <source>
        <dbReference type="SAM" id="Phobius"/>
    </source>
</evidence>
<gene>
    <name evidence="2" type="ORF">HUO12_09655</name>
</gene>
<sequence length="153" mass="16148">MTQAVKRPQATELYFASLIATAMVYAAGILIFSALSFFGQQTGGWGAVLSSIIFAIFFGTIAATAIAFLITGPLGTGIGLAIVRLTPAGRWQGPVTGALVAIALEAFTVLVVAQERMEWEGGNAVMLAIPIILAMIAGAIVQQRVLRWPEQLR</sequence>
<feature type="transmembrane region" description="Helical" evidence="1">
    <location>
        <begin position="44"/>
        <end position="70"/>
    </location>
</feature>
<proteinExistence type="predicted"/>
<feature type="transmembrane region" description="Helical" evidence="1">
    <location>
        <begin position="12"/>
        <end position="38"/>
    </location>
</feature>
<keyword evidence="1" id="KW-0472">Membrane</keyword>
<keyword evidence="3" id="KW-1185">Reference proteome</keyword>
<dbReference type="EMBL" id="JABWTA010000001">
    <property type="protein sequence ID" value="NVE95162.1"/>
    <property type="molecule type" value="Genomic_DNA"/>
</dbReference>
<protein>
    <submittedName>
        <fullName evidence="2">Uncharacterized protein</fullName>
    </submittedName>
</protein>
<comment type="caution">
    <text evidence="2">The sequence shown here is derived from an EMBL/GenBank/DDBJ whole genome shotgun (WGS) entry which is preliminary data.</text>
</comment>
<reference evidence="2 3" key="1">
    <citation type="submission" date="2020-06" db="EMBL/GenBank/DDBJ databases">
        <title>Altererythrobacter lutimaris sp. nov., a marine bacterium isolated from a tidal flat.</title>
        <authorList>
            <person name="Kim D."/>
            <person name="Yoo Y."/>
            <person name="Kim J.-J."/>
        </authorList>
    </citation>
    <scope>NUCLEOTIDE SEQUENCE [LARGE SCALE GENOMIC DNA]</scope>
    <source>
        <strain evidence="2 3">JGD-16</strain>
    </source>
</reference>
<evidence type="ECO:0000313" key="3">
    <source>
        <dbReference type="Proteomes" id="UP000546031"/>
    </source>
</evidence>
<name>A0A850HI94_9SPHN</name>
<feature type="transmembrane region" description="Helical" evidence="1">
    <location>
        <begin position="91"/>
        <end position="112"/>
    </location>
</feature>
<accession>A0A850HI94</accession>
<dbReference type="Proteomes" id="UP000546031">
    <property type="component" value="Unassembled WGS sequence"/>
</dbReference>
<dbReference type="AlphaFoldDB" id="A0A850HI94"/>
<keyword evidence="1" id="KW-0812">Transmembrane</keyword>
<keyword evidence="1" id="KW-1133">Transmembrane helix</keyword>
<organism evidence="2 3">
    <name type="scientific">Altererythrobacter lutimaris</name>
    <dbReference type="NCBI Taxonomy" id="2743979"/>
    <lineage>
        <taxon>Bacteria</taxon>
        <taxon>Pseudomonadati</taxon>
        <taxon>Pseudomonadota</taxon>
        <taxon>Alphaproteobacteria</taxon>
        <taxon>Sphingomonadales</taxon>
        <taxon>Erythrobacteraceae</taxon>
        <taxon>Altererythrobacter</taxon>
    </lineage>
</organism>
<dbReference type="RefSeq" id="WP_176273353.1">
    <property type="nucleotide sequence ID" value="NZ_JABWTA010000001.1"/>
</dbReference>
<feature type="transmembrane region" description="Helical" evidence="1">
    <location>
        <begin position="124"/>
        <end position="141"/>
    </location>
</feature>
<evidence type="ECO:0000313" key="2">
    <source>
        <dbReference type="EMBL" id="NVE95162.1"/>
    </source>
</evidence>